<accession>A0A1E3B0N1</accession>
<reference evidence="1 2" key="1">
    <citation type="journal article" date="2016" name="BMC Genomics">
        <title>Comparative genomic and transcriptomic analyses of the Fuzhuan brick tea-fermentation fungus Aspergillus cristatus.</title>
        <authorList>
            <person name="Ge Y."/>
            <person name="Wang Y."/>
            <person name="Liu Y."/>
            <person name="Tan Y."/>
            <person name="Ren X."/>
            <person name="Zhang X."/>
            <person name="Hyde K.D."/>
            <person name="Liu Y."/>
            <person name="Liu Z."/>
        </authorList>
    </citation>
    <scope>NUCLEOTIDE SEQUENCE [LARGE SCALE GENOMIC DNA]</scope>
    <source>
        <strain evidence="1 2">GZAAS20.1005</strain>
    </source>
</reference>
<gene>
    <name evidence="1" type="ORF">SI65_10122</name>
</gene>
<keyword evidence="2" id="KW-1185">Reference proteome</keyword>
<dbReference type="STRING" id="573508.A0A1E3B0N1"/>
<sequence length="126" mass="14505">MAQSQAPCPTPLRTYHRRQEAKTVLKARPMGQARTITTCSPDRQAIVDTVLANTVKLADAIQILLQDYRPRSPRESIRSSPRRSQRSWLYQRQHQLLLHRPVAREEQLQGELPRLCVGSVQHDCEL</sequence>
<dbReference type="OrthoDB" id="412874at2759"/>
<name>A0A1E3B0N1_ASPCR</name>
<dbReference type="Proteomes" id="UP000094569">
    <property type="component" value="Unassembled WGS sequence"/>
</dbReference>
<comment type="caution">
    <text evidence="1">The sequence shown here is derived from an EMBL/GenBank/DDBJ whole genome shotgun (WGS) entry which is preliminary data.</text>
</comment>
<organism evidence="1 2">
    <name type="scientific">Aspergillus cristatus</name>
    <name type="common">Chinese Fuzhuan brick tea-fermentation fungus</name>
    <name type="synonym">Eurotium cristatum</name>
    <dbReference type="NCBI Taxonomy" id="573508"/>
    <lineage>
        <taxon>Eukaryota</taxon>
        <taxon>Fungi</taxon>
        <taxon>Dikarya</taxon>
        <taxon>Ascomycota</taxon>
        <taxon>Pezizomycotina</taxon>
        <taxon>Eurotiomycetes</taxon>
        <taxon>Eurotiomycetidae</taxon>
        <taxon>Eurotiales</taxon>
        <taxon>Aspergillaceae</taxon>
        <taxon>Aspergillus</taxon>
        <taxon>Aspergillus subgen. Aspergillus</taxon>
    </lineage>
</organism>
<dbReference type="EMBL" id="JXNT01000025">
    <property type="protein sequence ID" value="ODM14500.1"/>
    <property type="molecule type" value="Genomic_DNA"/>
</dbReference>
<dbReference type="VEuPathDB" id="FungiDB:SI65_10122"/>
<evidence type="ECO:0000313" key="1">
    <source>
        <dbReference type="EMBL" id="ODM14500.1"/>
    </source>
</evidence>
<protein>
    <submittedName>
        <fullName evidence="1">Uncharacterized protein</fullName>
    </submittedName>
</protein>
<evidence type="ECO:0000313" key="2">
    <source>
        <dbReference type="Proteomes" id="UP000094569"/>
    </source>
</evidence>
<proteinExistence type="predicted"/>
<dbReference type="AlphaFoldDB" id="A0A1E3B0N1"/>